<accession>A0A9R0UQF7</accession>
<dbReference type="OMA" id="HHRRMVI"/>
<proteinExistence type="predicted"/>
<feature type="chain" id="PRO_5040311168" evidence="2">
    <location>
        <begin position="25"/>
        <end position="146"/>
    </location>
</feature>
<feature type="compositionally biased region" description="Gly residues" evidence="1">
    <location>
        <begin position="89"/>
        <end position="107"/>
    </location>
</feature>
<reference evidence="3 4" key="1">
    <citation type="submission" date="2017-09" db="EMBL/GenBank/DDBJ databases">
        <authorList>
            <consortium name="International Durum Wheat Genome Sequencing Consortium (IDWGSC)"/>
            <person name="Milanesi L."/>
        </authorList>
    </citation>
    <scope>NUCLEOTIDE SEQUENCE [LARGE SCALE GENOMIC DNA]</scope>
    <source>
        <strain evidence="4">cv. Svevo</strain>
    </source>
</reference>
<evidence type="ECO:0000313" key="4">
    <source>
        <dbReference type="Proteomes" id="UP000324705"/>
    </source>
</evidence>
<evidence type="ECO:0000256" key="2">
    <source>
        <dbReference type="SAM" id="SignalP"/>
    </source>
</evidence>
<dbReference type="Proteomes" id="UP000324705">
    <property type="component" value="Chromosome 1A"/>
</dbReference>
<feature type="signal peptide" evidence="2">
    <location>
        <begin position="1"/>
        <end position="24"/>
    </location>
</feature>
<organism evidence="3 4">
    <name type="scientific">Triticum turgidum subsp. durum</name>
    <name type="common">Durum wheat</name>
    <name type="synonym">Triticum durum</name>
    <dbReference type="NCBI Taxonomy" id="4567"/>
    <lineage>
        <taxon>Eukaryota</taxon>
        <taxon>Viridiplantae</taxon>
        <taxon>Streptophyta</taxon>
        <taxon>Embryophyta</taxon>
        <taxon>Tracheophyta</taxon>
        <taxon>Spermatophyta</taxon>
        <taxon>Magnoliopsida</taxon>
        <taxon>Liliopsida</taxon>
        <taxon>Poales</taxon>
        <taxon>Poaceae</taxon>
        <taxon>BOP clade</taxon>
        <taxon>Pooideae</taxon>
        <taxon>Triticodae</taxon>
        <taxon>Triticeae</taxon>
        <taxon>Triticinae</taxon>
        <taxon>Triticum</taxon>
    </lineage>
</organism>
<name>A0A9R0UQF7_TRITD</name>
<protein>
    <submittedName>
        <fullName evidence="3">Uncharacterized protein</fullName>
    </submittedName>
</protein>
<dbReference type="EMBL" id="LT934111">
    <property type="protein sequence ID" value="VAH01369.1"/>
    <property type="molecule type" value="Genomic_DNA"/>
</dbReference>
<sequence>MRKGALALFLLLLTFASHDGWCSAAARSAMAEEDAAHHHLRPHHLGWFPEPCHEAKSLTKALLDTLFCFSETQGKSLLEMQSPRKVGRATGGAGAGGGGGRNTGGGATDTRPHNGKNIATALPAPATSVLALVFTTSTILLSALSF</sequence>
<dbReference type="Gramene" id="TRITD1Av1G016900.1">
    <property type="protein sequence ID" value="TRITD1Av1G016900.1"/>
    <property type="gene ID" value="TRITD1Av1G016900"/>
</dbReference>
<evidence type="ECO:0000313" key="3">
    <source>
        <dbReference type="EMBL" id="VAH01369.1"/>
    </source>
</evidence>
<evidence type="ECO:0000256" key="1">
    <source>
        <dbReference type="SAM" id="MobiDB-lite"/>
    </source>
</evidence>
<feature type="region of interest" description="Disordered" evidence="1">
    <location>
        <begin position="83"/>
        <end position="113"/>
    </location>
</feature>
<keyword evidence="2" id="KW-0732">Signal</keyword>
<gene>
    <name evidence="3" type="ORF">TRITD_1Av1G016900</name>
</gene>
<dbReference type="AlphaFoldDB" id="A0A9R0UQF7"/>
<keyword evidence="4" id="KW-1185">Reference proteome</keyword>